<accession>E7AC44</accession>
<dbReference type="Proteomes" id="UP000007934">
    <property type="component" value="Chromosome"/>
</dbReference>
<dbReference type="HOGENOM" id="CLU_2117630_0_0_7"/>
<dbReference type="KEGG" id="hfe:HFELIS_00420"/>
<sequence>MPPVFKLDRSYMEFSAILEDGTQQNFRFYDLSDFQSKRLFELSANQGLQGASARMQLEYETIESNLICLNEDAQKAQEYKQEFLNIMQENGKTMDFVSFVQEELAALRAQKKPNLKRS</sequence>
<name>E7AC44_HELFC</name>
<protein>
    <submittedName>
        <fullName evidence="1">Uncharacterized protein</fullName>
    </submittedName>
</protein>
<gene>
    <name evidence="1" type="ordered locus">Hfelis_00420</name>
</gene>
<reference evidence="1 2" key="1">
    <citation type="journal article" date="2011" name="Genome Biol. Evol.">
        <title>Comparative whole genome sequence analysis of the carcinogenic bacterial model pathogen Helicobacter felis.</title>
        <authorList>
            <person name="Arnold I.C."/>
            <person name="Zigova Z."/>
            <person name="Holden M."/>
            <person name="Lawley T.D."/>
            <person name="Rad R."/>
            <person name="Dougan G."/>
            <person name="Falkow S."/>
            <person name="Bentley S.D."/>
            <person name="Muller A."/>
        </authorList>
    </citation>
    <scope>NUCLEOTIDE SEQUENCE [LARGE SCALE GENOMIC DNA]</scope>
    <source>
        <strain evidence="2">ATCC 49179 / CCUG 28539 / NCTC 12436 / CS1</strain>
    </source>
</reference>
<dbReference type="GeneID" id="36134834"/>
<evidence type="ECO:0000313" key="1">
    <source>
        <dbReference type="EMBL" id="CBY82126.1"/>
    </source>
</evidence>
<dbReference type="OrthoDB" id="5327102at2"/>
<dbReference type="STRING" id="936155.HFELIS_00420"/>
<evidence type="ECO:0000313" key="2">
    <source>
        <dbReference type="Proteomes" id="UP000007934"/>
    </source>
</evidence>
<keyword evidence="2" id="KW-1185">Reference proteome</keyword>
<proteinExistence type="predicted"/>
<organism evidence="1 2">
    <name type="scientific">Helicobacter felis (strain ATCC 49179 / CCUG 28539 / NCTC 12436 / CS1)</name>
    <dbReference type="NCBI Taxonomy" id="936155"/>
    <lineage>
        <taxon>Bacteria</taxon>
        <taxon>Pseudomonadati</taxon>
        <taxon>Campylobacterota</taxon>
        <taxon>Epsilonproteobacteria</taxon>
        <taxon>Campylobacterales</taxon>
        <taxon>Helicobacteraceae</taxon>
        <taxon>Helicobacter</taxon>
    </lineage>
</organism>
<dbReference type="AlphaFoldDB" id="E7AC44"/>
<dbReference type="EMBL" id="FQ670179">
    <property type="protein sequence ID" value="CBY82126.1"/>
    <property type="molecule type" value="Genomic_DNA"/>
</dbReference>
<dbReference type="RefSeq" id="WP_013468498.1">
    <property type="nucleotide sequence ID" value="NC_014810.2"/>
</dbReference>